<feature type="compositionally biased region" description="Low complexity" evidence="1">
    <location>
        <begin position="463"/>
        <end position="481"/>
    </location>
</feature>
<protein>
    <submittedName>
        <fullName evidence="4">Protein phosphatase 2C domain-containing protein</fullName>
    </submittedName>
</protein>
<dbReference type="InterPro" id="IPR036457">
    <property type="entry name" value="PPM-type-like_dom_sf"/>
</dbReference>
<dbReference type="Pfam" id="PF13672">
    <property type="entry name" value="PP2C_2"/>
    <property type="match status" value="1"/>
</dbReference>
<feature type="region of interest" description="Disordered" evidence="1">
    <location>
        <begin position="426"/>
        <end position="481"/>
    </location>
</feature>
<evidence type="ECO:0000313" key="4">
    <source>
        <dbReference type="EMBL" id="WZW98089.1"/>
    </source>
</evidence>
<dbReference type="Proteomes" id="UP001434337">
    <property type="component" value="Chromosome"/>
</dbReference>
<evidence type="ECO:0000256" key="1">
    <source>
        <dbReference type="SAM" id="MobiDB-lite"/>
    </source>
</evidence>
<dbReference type="SMART" id="SM00332">
    <property type="entry name" value="PP2Cc"/>
    <property type="match status" value="1"/>
</dbReference>
<evidence type="ECO:0000313" key="5">
    <source>
        <dbReference type="Proteomes" id="UP001434337"/>
    </source>
</evidence>
<keyword evidence="5" id="KW-1185">Reference proteome</keyword>
<evidence type="ECO:0000256" key="2">
    <source>
        <dbReference type="SAM" id="Phobius"/>
    </source>
</evidence>
<sequence length="481" mass="50635">MALTLAYDAHTEVGLVRSNNQDSALATPRMLIVADGMGGAAAGDLASAVAVQEIARTDAQLDARIAAARAEREADPVDHEEDAGSLTDVLTVMANTLNRANERLVELVEDDPSLAGMGTTVCGFVLHDDRLAVVNIGDSRAYLVRDGQLHRVTRDHSWVQTLVDEGKITEAEALEHPHRSLVLRVLNGSPQHEPDLGWLEIVPGDRLLVCSDGLCGLATDAELAAIATADADRPAIIAELVALAHARGGHDNITLVLADVAIDGPAGPVLVLGSASTLAVPTSAERTASLPVVTDPTPDEAGERAMTEEERYALTGRRRLGSRVRMALAFLLPIVALAGAGGIWYSYTQTQYFVGPNDANVALYRGVPDQLAGLPLSTLLETDDTEIANLPPYYAERVRQNIRTPDLAAARSTLVELRQKAAQCVAQREARAQATATPAPAPPSESPEPQTPAPQSPEPASPAPTAEVTPATSPAPVGEDC</sequence>
<gene>
    <name evidence="4" type="ORF">PCC79_14515</name>
</gene>
<reference evidence="4 5" key="1">
    <citation type="journal article" date="2023" name="Environ Microbiome">
        <title>A coral-associated actinobacterium mitigates coral bleaching under heat stress.</title>
        <authorList>
            <person name="Li J."/>
            <person name="Zou Y."/>
            <person name="Li Q."/>
            <person name="Zhang J."/>
            <person name="Bourne D.G."/>
            <person name="Lyu Y."/>
            <person name="Liu C."/>
            <person name="Zhang S."/>
        </authorList>
    </citation>
    <scope>NUCLEOTIDE SEQUENCE [LARGE SCALE GENOMIC DNA]</scope>
    <source>
        <strain evidence="4 5">SCSIO 13291</strain>
    </source>
</reference>
<proteinExistence type="predicted"/>
<feature type="domain" description="PPM-type phosphatase" evidence="3">
    <location>
        <begin position="6"/>
        <end position="260"/>
    </location>
</feature>
<dbReference type="EMBL" id="CP115965">
    <property type="protein sequence ID" value="WZW98089.1"/>
    <property type="molecule type" value="Genomic_DNA"/>
</dbReference>
<dbReference type="RefSeq" id="WP_232547376.1">
    <property type="nucleotide sequence ID" value="NZ_CP115965.1"/>
</dbReference>
<dbReference type="Gene3D" id="3.60.40.10">
    <property type="entry name" value="PPM-type phosphatase domain"/>
    <property type="match status" value="1"/>
</dbReference>
<feature type="compositionally biased region" description="Pro residues" evidence="1">
    <location>
        <begin position="439"/>
        <end position="462"/>
    </location>
</feature>
<evidence type="ECO:0000259" key="3">
    <source>
        <dbReference type="PROSITE" id="PS51746"/>
    </source>
</evidence>
<feature type="transmembrane region" description="Helical" evidence="2">
    <location>
        <begin position="327"/>
        <end position="347"/>
    </location>
</feature>
<organism evidence="4 5">
    <name type="scientific">Propioniciclava soli</name>
    <dbReference type="NCBI Taxonomy" id="2775081"/>
    <lineage>
        <taxon>Bacteria</taxon>
        <taxon>Bacillati</taxon>
        <taxon>Actinomycetota</taxon>
        <taxon>Actinomycetes</taxon>
        <taxon>Propionibacteriales</taxon>
        <taxon>Propionibacteriaceae</taxon>
        <taxon>Propioniciclava</taxon>
    </lineage>
</organism>
<dbReference type="SUPFAM" id="SSF81606">
    <property type="entry name" value="PP2C-like"/>
    <property type="match status" value="1"/>
</dbReference>
<keyword evidence="2" id="KW-0472">Membrane</keyword>
<dbReference type="PROSITE" id="PS51746">
    <property type="entry name" value="PPM_2"/>
    <property type="match status" value="1"/>
</dbReference>
<dbReference type="InterPro" id="IPR001932">
    <property type="entry name" value="PPM-type_phosphatase-like_dom"/>
</dbReference>
<name>A0ABZ3C5S7_9ACTN</name>
<keyword evidence="2" id="KW-0812">Transmembrane</keyword>
<dbReference type="SMART" id="SM00331">
    <property type="entry name" value="PP2C_SIG"/>
    <property type="match status" value="1"/>
</dbReference>
<keyword evidence="2" id="KW-1133">Transmembrane helix</keyword>
<accession>A0ABZ3C5S7</accession>
<dbReference type="CDD" id="cd00143">
    <property type="entry name" value="PP2Cc"/>
    <property type="match status" value="1"/>
</dbReference>